<evidence type="ECO:0008006" key="4">
    <source>
        <dbReference type="Google" id="ProtNLM"/>
    </source>
</evidence>
<comment type="caution">
    <text evidence="2">The sequence shown here is derived from an EMBL/GenBank/DDBJ whole genome shotgun (WGS) entry which is preliminary data.</text>
</comment>
<name>A0ABD4Q7J9_MYCTX</name>
<keyword evidence="1" id="KW-0472">Membrane</keyword>
<feature type="non-terminal residue" evidence="2">
    <location>
        <position position="1"/>
    </location>
</feature>
<organism evidence="2 3">
    <name type="scientific">Mycobacterium tuberculosis</name>
    <dbReference type="NCBI Taxonomy" id="1773"/>
    <lineage>
        <taxon>Bacteria</taxon>
        <taxon>Bacillati</taxon>
        <taxon>Actinomycetota</taxon>
        <taxon>Actinomycetes</taxon>
        <taxon>Mycobacteriales</taxon>
        <taxon>Mycobacteriaceae</taxon>
        <taxon>Mycobacterium</taxon>
        <taxon>Mycobacterium tuberculosis complex</taxon>
    </lineage>
</organism>
<dbReference type="Proteomes" id="UP000671119">
    <property type="component" value="Unassembled WGS sequence"/>
</dbReference>
<accession>A0ABD4Q7J9</accession>
<evidence type="ECO:0000313" key="2">
    <source>
        <dbReference type="EMBL" id="MBP0685925.1"/>
    </source>
</evidence>
<evidence type="ECO:0000256" key="1">
    <source>
        <dbReference type="SAM" id="Phobius"/>
    </source>
</evidence>
<dbReference type="EMBL" id="JAGIZI010000746">
    <property type="protein sequence ID" value="MBP0685925.1"/>
    <property type="molecule type" value="Genomic_DNA"/>
</dbReference>
<proteinExistence type="predicted"/>
<gene>
    <name evidence="2" type="ORF">J8J21_23035</name>
</gene>
<keyword evidence="1" id="KW-0812">Transmembrane</keyword>
<feature type="transmembrane region" description="Helical" evidence="1">
    <location>
        <begin position="25"/>
        <end position="50"/>
    </location>
</feature>
<sequence>LHGLGAAYCGLVAAYHLGLPAGPAIVLAAGGLFLVSLVTGRDAGLLNRWLRRRHGRRLKD</sequence>
<evidence type="ECO:0000313" key="3">
    <source>
        <dbReference type="Proteomes" id="UP000671119"/>
    </source>
</evidence>
<protein>
    <recommendedName>
        <fullName evidence="4">Metal ABC transporter permease</fullName>
    </recommendedName>
</protein>
<reference evidence="2 3" key="1">
    <citation type="submission" date="2021-03" db="EMBL/GenBank/DDBJ databases">
        <title>Whole Genome Sequencing of Mycobacterium tuberculosis clinical isolates from Arunachal Pradesh, India.</title>
        <authorList>
            <person name="Singh S."/>
            <person name="Mudliar S.R."/>
            <person name="Kulsum U."/>
            <person name="Rufai S.B."/>
            <person name="Singh P.K."/>
            <person name="Umpo M."/>
            <person name="Nyori M."/>
        </authorList>
    </citation>
    <scope>NUCLEOTIDE SEQUENCE [LARGE SCALE GENOMIC DNA]</scope>
    <source>
        <strain evidence="2 3">OMICS/BPL/0142/20/SP</strain>
    </source>
</reference>
<dbReference type="AlphaFoldDB" id="A0ABD4Q7J9"/>
<keyword evidence="1" id="KW-1133">Transmembrane helix</keyword>